<dbReference type="EMBL" id="CM041542">
    <property type="protein sequence ID" value="KAI3365215.1"/>
    <property type="molecule type" value="Genomic_DNA"/>
</dbReference>
<evidence type="ECO:0000313" key="2">
    <source>
        <dbReference type="Proteomes" id="UP000831701"/>
    </source>
</evidence>
<dbReference type="Proteomes" id="UP000831701">
    <property type="component" value="Chromosome 12"/>
</dbReference>
<evidence type="ECO:0000313" key="1">
    <source>
        <dbReference type="EMBL" id="KAI3365215.1"/>
    </source>
</evidence>
<protein>
    <submittedName>
        <fullName evidence="1">Uncharacterized protein</fullName>
    </submittedName>
</protein>
<name>A0ACB8WC11_9TELE</name>
<sequence>MTEISEKENEPQHRDLHRQPATAPSQPESKLQRLKRSLSFKSVMRSKSVDNFFQRSNGDSRLPSALITAPPPQPSPPPFSESPLANEQSPSDSPSSPNPSLSSHSPSISPSLSVTSKSQPKSQAQSVQPVKTHFFQEHVFRRPTSCQRCKHMIQGNSKQGLRCKACKLAAHLWCSSELSQQPCNGKTGAFKRNFSSPLLTTDTLGVVREAPAAQEADNGIVDPVYEALRYGTSLAQMSRSSFGSISESPCHEVEKLQDKLENQPIAEEEHIPGMLTPPESEKADSEDRVSLKVRTSGLRVTKDTCNALHLCLFLFFFCQTPKRVEVHSIHTYVALYKFLPQEKNDLELQPGDRVQVTDDSNEDWWKGKSRDKVGLFPANFVQRVRPGERVWKVTAGFHGNRDKGQMTVKEAQICVGKNEEIDGYLRVSSGKKRGLVPVTCLLEI</sequence>
<gene>
    <name evidence="1" type="ORF">L3Q82_010313</name>
</gene>
<reference evidence="1" key="1">
    <citation type="submission" date="2022-04" db="EMBL/GenBank/DDBJ databases">
        <title>Jade perch genome.</title>
        <authorList>
            <person name="Chao B."/>
        </authorList>
    </citation>
    <scope>NUCLEOTIDE SEQUENCE</scope>
    <source>
        <strain evidence="1">CB-2022</strain>
    </source>
</reference>
<accession>A0ACB8WC11</accession>
<proteinExistence type="predicted"/>
<organism evidence="1 2">
    <name type="scientific">Scortum barcoo</name>
    <name type="common">barcoo grunter</name>
    <dbReference type="NCBI Taxonomy" id="214431"/>
    <lineage>
        <taxon>Eukaryota</taxon>
        <taxon>Metazoa</taxon>
        <taxon>Chordata</taxon>
        <taxon>Craniata</taxon>
        <taxon>Vertebrata</taxon>
        <taxon>Euteleostomi</taxon>
        <taxon>Actinopterygii</taxon>
        <taxon>Neopterygii</taxon>
        <taxon>Teleostei</taxon>
        <taxon>Neoteleostei</taxon>
        <taxon>Acanthomorphata</taxon>
        <taxon>Eupercaria</taxon>
        <taxon>Centrarchiformes</taxon>
        <taxon>Terapontoidei</taxon>
        <taxon>Terapontidae</taxon>
        <taxon>Scortum</taxon>
    </lineage>
</organism>
<keyword evidence="2" id="KW-1185">Reference proteome</keyword>
<comment type="caution">
    <text evidence="1">The sequence shown here is derived from an EMBL/GenBank/DDBJ whole genome shotgun (WGS) entry which is preliminary data.</text>
</comment>